<dbReference type="EMBL" id="BMAW01018807">
    <property type="protein sequence ID" value="GFT60249.1"/>
    <property type="molecule type" value="Genomic_DNA"/>
</dbReference>
<dbReference type="AlphaFoldDB" id="A0A8X6PE63"/>
<dbReference type="OrthoDB" id="6770266at2759"/>
<gene>
    <name evidence="1" type="ORF">NPIL_328521</name>
</gene>
<organism evidence="1 2">
    <name type="scientific">Nephila pilipes</name>
    <name type="common">Giant wood spider</name>
    <name type="synonym">Nephila maculata</name>
    <dbReference type="NCBI Taxonomy" id="299642"/>
    <lineage>
        <taxon>Eukaryota</taxon>
        <taxon>Metazoa</taxon>
        <taxon>Ecdysozoa</taxon>
        <taxon>Arthropoda</taxon>
        <taxon>Chelicerata</taxon>
        <taxon>Arachnida</taxon>
        <taxon>Araneae</taxon>
        <taxon>Araneomorphae</taxon>
        <taxon>Entelegynae</taxon>
        <taxon>Araneoidea</taxon>
        <taxon>Nephilidae</taxon>
        <taxon>Nephila</taxon>
    </lineage>
</organism>
<protein>
    <submittedName>
        <fullName evidence="1">Uncharacterized protein</fullName>
    </submittedName>
</protein>
<name>A0A8X6PE63_NEPPI</name>
<comment type="caution">
    <text evidence="1">The sequence shown here is derived from an EMBL/GenBank/DDBJ whole genome shotgun (WGS) entry which is preliminary data.</text>
</comment>
<accession>A0A8X6PE63</accession>
<evidence type="ECO:0000313" key="1">
    <source>
        <dbReference type="EMBL" id="GFT60249.1"/>
    </source>
</evidence>
<keyword evidence="2" id="KW-1185">Reference proteome</keyword>
<proteinExistence type="predicted"/>
<reference evidence="1" key="1">
    <citation type="submission" date="2020-08" db="EMBL/GenBank/DDBJ databases">
        <title>Multicomponent nature underlies the extraordinary mechanical properties of spider dragline silk.</title>
        <authorList>
            <person name="Kono N."/>
            <person name="Nakamura H."/>
            <person name="Mori M."/>
            <person name="Yoshida Y."/>
            <person name="Ohtoshi R."/>
            <person name="Malay A.D."/>
            <person name="Moran D.A.P."/>
            <person name="Tomita M."/>
            <person name="Numata K."/>
            <person name="Arakawa K."/>
        </authorList>
    </citation>
    <scope>NUCLEOTIDE SEQUENCE</scope>
</reference>
<dbReference type="Proteomes" id="UP000887013">
    <property type="component" value="Unassembled WGS sequence"/>
</dbReference>
<sequence length="169" mass="19613">MPRPSRYFQRSLTCAPSPFGMKGGKSYSELNDHVFPHNIAVGRMITGKDLLDISWQRSVGYRWTSVPKSSITRTALRNIIHFFKGPNDIEKEIHSFLETFNQFSTLQILEKLVSYTNSESRKQKDRKNDREILPELLQLRSRSFGTSKYCFDQAQTLTMYCFDQTSSVI</sequence>
<evidence type="ECO:0000313" key="2">
    <source>
        <dbReference type="Proteomes" id="UP000887013"/>
    </source>
</evidence>